<dbReference type="FunFam" id="1.10.1410.10:FF:000018">
    <property type="entry name" value="Terminal uridylyltransferase cid1"/>
    <property type="match status" value="1"/>
</dbReference>
<dbReference type="GO" id="GO:0061157">
    <property type="term" value="P:mRNA destabilization"/>
    <property type="evidence" value="ECO:0007669"/>
    <property type="project" value="UniProtKB-ARBA"/>
</dbReference>
<comment type="subcellular location">
    <subcellularLocation>
        <location evidence="3">Cytoplasm</location>
    </subcellularLocation>
</comment>
<dbReference type="Gene3D" id="3.30.460.10">
    <property type="entry name" value="Beta Polymerase, domain 2"/>
    <property type="match status" value="1"/>
</dbReference>
<evidence type="ECO:0000256" key="7">
    <source>
        <dbReference type="ARBA" id="ARBA00022679"/>
    </source>
</evidence>
<feature type="compositionally biased region" description="Basic and acidic residues" evidence="11">
    <location>
        <begin position="196"/>
        <end position="205"/>
    </location>
</feature>
<dbReference type="GO" id="GO:0010628">
    <property type="term" value="P:positive regulation of gene expression"/>
    <property type="evidence" value="ECO:0007669"/>
    <property type="project" value="UniProtKB-ARBA"/>
</dbReference>
<dbReference type="GO" id="GO:0005737">
    <property type="term" value="C:cytoplasm"/>
    <property type="evidence" value="ECO:0007669"/>
    <property type="project" value="UniProtKB-SubCell"/>
</dbReference>
<dbReference type="PANTHER" id="PTHR12271">
    <property type="entry name" value="POLY A POLYMERASE CID PAP -RELATED"/>
    <property type="match status" value="1"/>
</dbReference>
<feature type="region of interest" description="Disordered" evidence="11">
    <location>
        <begin position="56"/>
        <end position="78"/>
    </location>
</feature>
<proteinExistence type="inferred from homology"/>
<dbReference type="GO" id="GO:0000956">
    <property type="term" value="P:nuclear-transcribed mRNA catabolic process"/>
    <property type="evidence" value="ECO:0007669"/>
    <property type="project" value="UniProtKB-ARBA"/>
</dbReference>
<keyword evidence="7" id="KW-0808">Transferase</keyword>
<dbReference type="CDD" id="cd05402">
    <property type="entry name" value="NT_PAP_TUTase"/>
    <property type="match status" value="1"/>
</dbReference>
<dbReference type="Proteomes" id="UP000504607">
    <property type="component" value="Chromosome 12"/>
</dbReference>
<feature type="compositionally biased region" description="Basic and acidic residues" evidence="11">
    <location>
        <begin position="251"/>
        <end position="268"/>
    </location>
</feature>
<evidence type="ECO:0000256" key="11">
    <source>
        <dbReference type="SAM" id="MobiDB-lite"/>
    </source>
</evidence>
<protein>
    <recommendedName>
        <fullName evidence="5">RNA uridylyltransferase</fullName>
        <ecNumber evidence="5">2.7.7.52</ecNumber>
    </recommendedName>
</protein>
<feature type="domain" description="PAP-associated" evidence="12">
    <location>
        <begin position="674"/>
        <end position="733"/>
    </location>
</feature>
<dbReference type="GO" id="GO:0031123">
    <property type="term" value="P:RNA 3'-end processing"/>
    <property type="evidence" value="ECO:0007669"/>
    <property type="project" value="TreeGrafter"/>
</dbReference>
<dbReference type="InParanoid" id="A0A6I9S6U2"/>
<evidence type="ECO:0000313" key="15">
    <source>
        <dbReference type="RefSeq" id="XP_010934401.1"/>
    </source>
</evidence>
<dbReference type="Pfam" id="PF03828">
    <property type="entry name" value="PAP_assoc"/>
    <property type="match status" value="1"/>
</dbReference>
<evidence type="ECO:0000256" key="3">
    <source>
        <dbReference type="ARBA" id="ARBA00004496"/>
    </source>
</evidence>
<dbReference type="InterPro" id="IPR043519">
    <property type="entry name" value="NT_sf"/>
</dbReference>
<comment type="catalytic activity">
    <reaction evidence="10">
        <text>RNA(n) + UTP = RNA(n)-3'-uridine ribonucleotide + diphosphate</text>
        <dbReference type="Rhea" id="RHEA:14785"/>
        <dbReference type="Rhea" id="RHEA-COMP:14527"/>
        <dbReference type="Rhea" id="RHEA-COMP:17348"/>
        <dbReference type="ChEBI" id="CHEBI:33019"/>
        <dbReference type="ChEBI" id="CHEBI:46398"/>
        <dbReference type="ChEBI" id="CHEBI:140395"/>
        <dbReference type="ChEBI" id="CHEBI:173116"/>
        <dbReference type="EC" id="2.7.7.52"/>
    </reaction>
</comment>
<dbReference type="OrthoDB" id="407432at2759"/>
<evidence type="ECO:0000259" key="12">
    <source>
        <dbReference type="Pfam" id="PF03828"/>
    </source>
</evidence>
<keyword evidence="8" id="KW-0479">Metal-binding</keyword>
<dbReference type="FunFam" id="3.30.460.10:FF:000067">
    <property type="entry name" value="Terminal uridylyltransferase cid1"/>
    <property type="match status" value="1"/>
</dbReference>
<feature type="compositionally biased region" description="Basic and acidic residues" evidence="11">
    <location>
        <begin position="67"/>
        <end position="76"/>
    </location>
</feature>
<sequence length="779" mass="86678">MSGGVGGDGGGSAEDRGAGITSGGQDNRPSATGNTSQPSLLDGALLLQLLRKPFQAQPPPATAPLTHDLHQPHRDPVGPSFPFPPHKVIAPPKAAADHFPPPPKPACSPALPGIIRPVADHRRFPEDPGLPERDGFLGGRKAGFFPNGGYSGFWHRGERSGENSQLGFQKAVRGGGAGTGGRIPSRHKGDAGYAESGRREKEYTVKPHGSFQRNPSHNEKGRGGMMEERRPLAVAQRRKVKEEWVPVNGRQDGKNKSETAEDSRKGGKEMCSNGIRSNDRLALKMSTSQVDQNEYDTGNNDGLSEEGSDTYEYLQCEVLEEGNSSIERVAEQDGVDVFDYENDNPQAEDVLADQVIDPLMLVDDPTRKSVVGKSNASRVKEQGSGKMIGFTKERNGLYFLEGVSGSMDEGARLTLSRSPKNELRSDLRGQQVSSLQMRIHQRYRECRDDIDTLSPCFLSVYESLKPAKEEKAKQNELLQSLQKSIDKEWPNAQLHLYGSCANTFAFSNSDIDICLAIDDSNMSRNEMLLKLAEILQSDNLQNVQALTNARVPIVKMMDPKTGIACDICINNLFAVANTKLLKDYTQIDDRLHQLAFIVKHWARSRAINETYRGTLSSYAYVLMCIHFLQLRKPAILPCLQEMEATYVLTVDDTECAYFDQVAKLKNFGAQNKESIAELLWAFFHYWAYHHDYTSDVISVRTGSIISKQLKNWTRRVGNDRHLICIEDPFETSHDLGRIVDKHSIKILREEFERAADILQYDSNPSITLFKPYIQSPMQN</sequence>
<feature type="compositionally biased region" description="Gly residues" evidence="11">
    <location>
        <begin position="1"/>
        <end position="12"/>
    </location>
</feature>
<evidence type="ECO:0000256" key="6">
    <source>
        <dbReference type="ARBA" id="ARBA00022490"/>
    </source>
</evidence>
<feature type="compositionally biased region" description="Polar residues" evidence="11">
    <location>
        <begin position="23"/>
        <end position="39"/>
    </location>
</feature>
<keyword evidence="9" id="KW-0460">Magnesium</keyword>
<feature type="compositionally biased region" description="Basic and acidic residues" evidence="11">
    <location>
        <begin position="216"/>
        <end position="231"/>
    </location>
</feature>
<dbReference type="PANTHER" id="PTHR12271:SF53">
    <property type="entry name" value="RNA URIDYLYLTRANSFERASE"/>
    <property type="match status" value="1"/>
</dbReference>
<dbReference type="InterPro" id="IPR002058">
    <property type="entry name" value="PAP_assoc"/>
</dbReference>
<dbReference type="SUPFAM" id="SSF81631">
    <property type="entry name" value="PAP/OAS1 substrate-binding domain"/>
    <property type="match status" value="1"/>
</dbReference>
<organism evidence="14 15">
    <name type="scientific">Elaeis guineensis var. tenera</name>
    <name type="common">Oil palm</name>
    <dbReference type="NCBI Taxonomy" id="51953"/>
    <lineage>
        <taxon>Eukaryota</taxon>
        <taxon>Viridiplantae</taxon>
        <taxon>Streptophyta</taxon>
        <taxon>Embryophyta</taxon>
        <taxon>Tracheophyta</taxon>
        <taxon>Spermatophyta</taxon>
        <taxon>Magnoliopsida</taxon>
        <taxon>Liliopsida</taxon>
        <taxon>Arecaceae</taxon>
        <taxon>Arecoideae</taxon>
        <taxon>Cocoseae</taxon>
        <taxon>Elaeidinae</taxon>
        <taxon>Elaeis</taxon>
    </lineage>
</organism>
<dbReference type="InterPro" id="IPR054708">
    <property type="entry name" value="MTPAP-like_central"/>
</dbReference>
<feature type="domain" description="Poly(A) RNA polymerase mitochondrial-like central palm" evidence="13">
    <location>
        <begin position="458"/>
        <end position="586"/>
    </location>
</feature>
<name>A0A6I9S6U2_ELAGV</name>
<dbReference type="Pfam" id="PF22600">
    <property type="entry name" value="MTPAP-like_central"/>
    <property type="match status" value="1"/>
</dbReference>
<keyword evidence="6" id="KW-0963">Cytoplasm</keyword>
<gene>
    <name evidence="15" type="primary">LOC105054567</name>
</gene>
<evidence type="ECO:0000256" key="1">
    <source>
        <dbReference type="ARBA" id="ARBA00001936"/>
    </source>
</evidence>
<dbReference type="Gene3D" id="1.10.1410.10">
    <property type="match status" value="1"/>
</dbReference>
<dbReference type="GO" id="GO:0046872">
    <property type="term" value="F:metal ion binding"/>
    <property type="evidence" value="ECO:0007669"/>
    <property type="project" value="UniProtKB-KW"/>
</dbReference>
<evidence type="ECO:0000256" key="2">
    <source>
        <dbReference type="ARBA" id="ARBA00001946"/>
    </source>
</evidence>
<evidence type="ECO:0000256" key="4">
    <source>
        <dbReference type="ARBA" id="ARBA00008593"/>
    </source>
</evidence>
<comment type="similarity">
    <text evidence="4">Belongs to the DNA polymerase type-B-like family.</text>
</comment>
<dbReference type="EC" id="2.7.7.52" evidence="5"/>
<feature type="region of interest" description="Disordered" evidence="11">
    <location>
        <begin position="173"/>
        <end position="279"/>
    </location>
</feature>
<comment type="cofactor">
    <cofactor evidence="2">
        <name>Mg(2+)</name>
        <dbReference type="ChEBI" id="CHEBI:18420"/>
    </cofactor>
</comment>
<evidence type="ECO:0000256" key="5">
    <source>
        <dbReference type="ARBA" id="ARBA00012472"/>
    </source>
</evidence>
<evidence type="ECO:0000313" key="14">
    <source>
        <dbReference type="Proteomes" id="UP000504607"/>
    </source>
</evidence>
<evidence type="ECO:0000256" key="10">
    <source>
        <dbReference type="ARBA" id="ARBA00049105"/>
    </source>
</evidence>
<evidence type="ECO:0000256" key="8">
    <source>
        <dbReference type="ARBA" id="ARBA00022723"/>
    </source>
</evidence>
<evidence type="ECO:0000259" key="13">
    <source>
        <dbReference type="Pfam" id="PF22600"/>
    </source>
</evidence>
<evidence type="ECO:0000256" key="9">
    <source>
        <dbReference type="ARBA" id="ARBA00022842"/>
    </source>
</evidence>
<keyword evidence="15" id="KW-0548">Nucleotidyltransferase</keyword>
<dbReference type="GO" id="GO:0050265">
    <property type="term" value="F:RNA uridylyltransferase activity"/>
    <property type="evidence" value="ECO:0007669"/>
    <property type="project" value="UniProtKB-EC"/>
</dbReference>
<dbReference type="AlphaFoldDB" id="A0A6I9S6U2"/>
<dbReference type="RefSeq" id="XP_010934401.1">
    <property type="nucleotide sequence ID" value="XM_010936099.3"/>
</dbReference>
<reference evidence="15" key="1">
    <citation type="submission" date="2025-08" db="UniProtKB">
        <authorList>
            <consortium name="RefSeq"/>
        </authorList>
    </citation>
    <scope>IDENTIFICATION</scope>
</reference>
<comment type="cofactor">
    <cofactor evidence="1">
        <name>Mn(2+)</name>
        <dbReference type="ChEBI" id="CHEBI:29035"/>
    </cofactor>
</comment>
<dbReference type="SUPFAM" id="SSF81301">
    <property type="entry name" value="Nucleotidyltransferase"/>
    <property type="match status" value="1"/>
</dbReference>
<accession>A0A6I9S6U2</accession>
<feature type="region of interest" description="Disordered" evidence="11">
    <location>
        <begin position="1"/>
        <end position="39"/>
    </location>
</feature>
<keyword evidence="14" id="KW-1185">Reference proteome</keyword>